<name>A0ABN6U765_9NOCA</name>
<dbReference type="Gene3D" id="3.40.50.450">
    <property type="match status" value="1"/>
</dbReference>
<evidence type="ECO:0000259" key="2">
    <source>
        <dbReference type="Pfam" id="PF02481"/>
    </source>
</evidence>
<comment type="similarity">
    <text evidence="1">Belongs to the DprA/Smf family.</text>
</comment>
<accession>A0ABN6U765</accession>
<organism evidence="3 4">
    <name type="scientific">Nocardia sputorum</name>
    <dbReference type="NCBI Taxonomy" id="2984338"/>
    <lineage>
        <taxon>Bacteria</taxon>
        <taxon>Bacillati</taxon>
        <taxon>Actinomycetota</taxon>
        <taxon>Actinomycetes</taxon>
        <taxon>Mycobacteriales</taxon>
        <taxon>Nocardiaceae</taxon>
        <taxon>Nocardia</taxon>
    </lineage>
</organism>
<dbReference type="NCBIfam" id="TIGR00732">
    <property type="entry name" value="dprA"/>
    <property type="match status" value="1"/>
</dbReference>
<dbReference type="Proteomes" id="UP001317870">
    <property type="component" value="Chromosome"/>
</dbReference>
<dbReference type="PANTHER" id="PTHR43022">
    <property type="entry name" value="PROTEIN SMF"/>
    <property type="match status" value="1"/>
</dbReference>
<evidence type="ECO:0000313" key="4">
    <source>
        <dbReference type="Proteomes" id="UP001317870"/>
    </source>
</evidence>
<sequence>MIPASQSPSRRLAWAILARAALTAAPVVRELLHTLEVEEAAARLTTGQDVAADLPRDLRGLAARDLDRADALGVRLLTRDDAEWPGNAGLSDLDAPGISGGSPVALWVRGAPRQAPLSQFTVAVVGARAASGYGVRVTHDLAGDLAERGWTVISGGAFGIDAAAHRAALTRGGRTIAVVATGLGRAYPAAHRELFDRIAESGMLISEYPPDTPAAKHRFLQRNRLVAALSSAVVIPECVFRGDTRNTANWARQLNRPVLAVPGPIYSAASTGCHELIRAGHARLVTDAQQVIDDITSTPAPPHSGDRPIA</sequence>
<dbReference type="InterPro" id="IPR003488">
    <property type="entry name" value="DprA"/>
</dbReference>
<evidence type="ECO:0000256" key="1">
    <source>
        <dbReference type="ARBA" id="ARBA00006525"/>
    </source>
</evidence>
<dbReference type="Pfam" id="PF02481">
    <property type="entry name" value="DNA_processg_A"/>
    <property type="match status" value="1"/>
</dbReference>
<feature type="domain" description="Smf/DprA SLOG" evidence="2">
    <location>
        <begin position="76"/>
        <end position="295"/>
    </location>
</feature>
<dbReference type="SUPFAM" id="SSF102405">
    <property type="entry name" value="MCP/YpsA-like"/>
    <property type="match status" value="1"/>
</dbReference>
<gene>
    <name evidence="3" type="ORF">IFM12276_40130</name>
</gene>
<dbReference type="RefSeq" id="WP_281873966.1">
    <property type="nucleotide sequence ID" value="NZ_AP026978.1"/>
</dbReference>
<protein>
    <recommendedName>
        <fullName evidence="2">Smf/DprA SLOG domain-containing protein</fullName>
    </recommendedName>
</protein>
<dbReference type="PANTHER" id="PTHR43022:SF1">
    <property type="entry name" value="PROTEIN SMF"/>
    <property type="match status" value="1"/>
</dbReference>
<reference evidence="3 4" key="1">
    <citation type="submission" date="2022-11" db="EMBL/GenBank/DDBJ databases">
        <title>Genome Sequencing of Nocardia sp. ON39_IFM12276 and assembly.</title>
        <authorList>
            <person name="Shimojima M."/>
            <person name="Toyokawa M."/>
            <person name="Uesaka K."/>
        </authorList>
    </citation>
    <scope>NUCLEOTIDE SEQUENCE [LARGE SCALE GENOMIC DNA]</scope>
    <source>
        <strain evidence="3 4">IFM 12276</strain>
    </source>
</reference>
<dbReference type="InterPro" id="IPR057666">
    <property type="entry name" value="DrpA_SLOG"/>
</dbReference>
<evidence type="ECO:0000313" key="3">
    <source>
        <dbReference type="EMBL" id="BDU00985.1"/>
    </source>
</evidence>
<proteinExistence type="inferred from homology"/>
<keyword evidence="4" id="KW-1185">Reference proteome</keyword>
<dbReference type="EMBL" id="AP026978">
    <property type="protein sequence ID" value="BDU00985.1"/>
    <property type="molecule type" value="Genomic_DNA"/>
</dbReference>